<keyword evidence="2" id="KW-1185">Reference proteome</keyword>
<name>A0A2V1K3V3_9ACTO</name>
<sequence>MSNDTFERVGRFGWGYDPIEVDEFLAEAKTAYAGRGNYDLNEQSVRNAGFSRVRHGYDPKLVDAAMDRLEAAFIQRRRANVVRERGESTWLNKTYEDAKSLYPRLLRPQGERFSDATGWGYLKSDVDELMDRLMEYFDGKRSLTSSELRDAVFDQAKDSKGYDVSVVDVYIERAITVLVAVE</sequence>
<keyword evidence="1" id="KW-0131">Cell cycle</keyword>
<proteinExistence type="predicted"/>
<gene>
    <name evidence="1" type="ORF">DD236_09940</name>
</gene>
<accession>A0A2V1K3V3</accession>
<dbReference type="InterPro" id="IPR019933">
    <property type="entry name" value="DivIVA_domain"/>
</dbReference>
<organism evidence="1 2">
    <name type="scientific">Ancrocorticia populi</name>
    <dbReference type="NCBI Taxonomy" id="2175228"/>
    <lineage>
        <taxon>Bacteria</taxon>
        <taxon>Bacillati</taxon>
        <taxon>Actinomycetota</taxon>
        <taxon>Actinomycetes</taxon>
        <taxon>Actinomycetales</taxon>
        <taxon>Actinomycetaceae</taxon>
        <taxon>Ancrocorticia</taxon>
    </lineage>
</organism>
<dbReference type="EMBL" id="QETB01000005">
    <property type="protein sequence ID" value="PWF25751.1"/>
    <property type="molecule type" value="Genomic_DNA"/>
</dbReference>
<dbReference type="Proteomes" id="UP000245283">
    <property type="component" value="Unassembled WGS sequence"/>
</dbReference>
<protein>
    <submittedName>
        <fullName evidence="1">Cell division protein DivIVA</fullName>
    </submittedName>
</protein>
<dbReference type="OrthoDB" id="3480096at2"/>
<dbReference type="GO" id="GO:0051301">
    <property type="term" value="P:cell division"/>
    <property type="evidence" value="ECO:0007669"/>
    <property type="project" value="UniProtKB-KW"/>
</dbReference>
<evidence type="ECO:0000313" key="2">
    <source>
        <dbReference type="Proteomes" id="UP000245283"/>
    </source>
</evidence>
<dbReference type="RefSeq" id="WP_109094240.1">
    <property type="nucleotide sequence ID" value="NZ_JBQDZF010000032.1"/>
</dbReference>
<dbReference type="AlphaFoldDB" id="A0A2V1K3V3"/>
<dbReference type="NCBIfam" id="TIGR03544">
    <property type="entry name" value="DivI1A_domain"/>
    <property type="match status" value="1"/>
</dbReference>
<reference evidence="2" key="1">
    <citation type="submission" date="2018-05" db="EMBL/GenBank/DDBJ databases">
        <authorList>
            <person name="Li Y."/>
        </authorList>
    </citation>
    <scope>NUCLEOTIDE SEQUENCE [LARGE SCALE GENOMIC DNA]</scope>
    <source>
        <strain evidence="2">sk1b4</strain>
    </source>
</reference>
<keyword evidence="1" id="KW-0132">Cell division</keyword>
<comment type="caution">
    <text evidence="1">The sequence shown here is derived from an EMBL/GenBank/DDBJ whole genome shotgun (WGS) entry which is preliminary data.</text>
</comment>
<dbReference type="NCBIfam" id="TIGR03543">
    <property type="entry name" value="divI1A_rptt_fam"/>
    <property type="match status" value="1"/>
</dbReference>
<dbReference type="InterPro" id="IPR019932">
    <property type="entry name" value="CHP03543"/>
</dbReference>
<evidence type="ECO:0000313" key="1">
    <source>
        <dbReference type="EMBL" id="PWF25751.1"/>
    </source>
</evidence>